<feature type="compositionally biased region" description="Acidic residues" evidence="1">
    <location>
        <begin position="448"/>
        <end position="469"/>
    </location>
</feature>
<evidence type="ECO:0000313" key="3">
    <source>
        <dbReference type="Proteomes" id="UP000515153"/>
    </source>
</evidence>
<protein>
    <recommendedName>
        <fullName evidence="2">F-box domain-containing protein</fullName>
    </recommendedName>
</protein>
<proteinExistence type="predicted"/>
<organism evidence="3 4">
    <name type="scientific">Pyricularia grisea</name>
    <name type="common">Crabgrass-specific blast fungus</name>
    <name type="synonym">Magnaporthe grisea</name>
    <dbReference type="NCBI Taxonomy" id="148305"/>
    <lineage>
        <taxon>Eukaryota</taxon>
        <taxon>Fungi</taxon>
        <taxon>Dikarya</taxon>
        <taxon>Ascomycota</taxon>
        <taxon>Pezizomycotina</taxon>
        <taxon>Sordariomycetes</taxon>
        <taxon>Sordariomycetidae</taxon>
        <taxon>Magnaporthales</taxon>
        <taxon>Pyriculariaceae</taxon>
        <taxon>Pyricularia</taxon>
    </lineage>
</organism>
<dbReference type="Gene3D" id="1.20.1280.50">
    <property type="match status" value="1"/>
</dbReference>
<dbReference type="Proteomes" id="UP000515153">
    <property type="component" value="Unplaced"/>
</dbReference>
<dbReference type="KEGG" id="pgri:PgNI_00045"/>
<feature type="region of interest" description="Disordered" evidence="1">
    <location>
        <begin position="437"/>
        <end position="474"/>
    </location>
</feature>
<reference evidence="4" key="2">
    <citation type="submission" date="2019-10" db="EMBL/GenBank/DDBJ databases">
        <authorList>
            <consortium name="NCBI Genome Project"/>
        </authorList>
    </citation>
    <scope>NUCLEOTIDE SEQUENCE</scope>
    <source>
        <strain evidence="4">NI907</strain>
    </source>
</reference>
<evidence type="ECO:0000256" key="1">
    <source>
        <dbReference type="SAM" id="MobiDB-lite"/>
    </source>
</evidence>
<gene>
    <name evidence="4" type="ORF">PgNI_00045</name>
</gene>
<name>A0A6P8BHF8_PYRGI</name>
<dbReference type="PROSITE" id="PS50181">
    <property type="entry name" value="FBOX"/>
    <property type="match status" value="1"/>
</dbReference>
<reference evidence="4" key="3">
    <citation type="submission" date="2025-08" db="UniProtKB">
        <authorList>
            <consortium name="RefSeq"/>
        </authorList>
    </citation>
    <scope>IDENTIFICATION</scope>
    <source>
        <strain evidence="4">NI907</strain>
    </source>
</reference>
<sequence length="502" mass="56551">METQAIPPPTSLSDLPNELLSHILRFLDSRPLSERRLHDVTPPYAEHGHVDHPALKNCSLVNRRWRAAVLPLLFRHVQWPVAHDVLLGLEDDGDPVASIPTLDFIRSHNLQYHVRTFSMLVEDNVTSNVAPRDVAESSQGHARRSRSDATEWTTYNQDYNWLWDAVFELVSPLRFTLVTTPRILATLFARSIYVGDSWSFGPQLHILSLSRESRQTKSGSSVESTALSSGSTNGTAELASAPYPTISPKTTLKRIPCTLFTVRPWTKLLLNEGPSVRVYSSYEFFLKRPPSILGALLGCEMYPNDQPLLPPSVSDLSYVAAFPLSTHVGALVRNLPVLDRLFVQLVPREDRHTVLRDHQLMRNVDAADLWTERNSAYQLIIGAILGGQWGDNWNSLRVFESGDSADREAWELATQYVEMSGSDWRVAGDGIFVKTDRKEEDHDGDYGQADEENDEDPDFYEDDDEDDDIGSFANSPFMRGQLIRLSFNGTSELPVSSQLLYR</sequence>
<evidence type="ECO:0000313" key="4">
    <source>
        <dbReference type="RefSeq" id="XP_030986625.1"/>
    </source>
</evidence>
<reference evidence="4" key="1">
    <citation type="journal article" date="2019" name="Mol. Biol. Evol.">
        <title>Blast fungal genomes show frequent chromosomal changes, gene gains and losses, and effector gene turnover.</title>
        <authorList>
            <person name="Gomez Luciano L.B."/>
            <person name="Jason Tsai I."/>
            <person name="Chuma I."/>
            <person name="Tosa Y."/>
            <person name="Chen Y.H."/>
            <person name="Li J.Y."/>
            <person name="Li M.Y."/>
            <person name="Jade Lu M.Y."/>
            <person name="Nakayashiki H."/>
            <person name="Li W.H."/>
        </authorList>
    </citation>
    <scope>NUCLEOTIDE SEQUENCE</scope>
    <source>
        <strain evidence="4">NI907</strain>
    </source>
</reference>
<dbReference type="GeneID" id="41955043"/>
<dbReference type="RefSeq" id="XP_030986625.1">
    <property type="nucleotide sequence ID" value="XM_031120129.1"/>
</dbReference>
<dbReference type="AlphaFoldDB" id="A0A6P8BHF8"/>
<dbReference type="InterPro" id="IPR001810">
    <property type="entry name" value="F-box_dom"/>
</dbReference>
<dbReference type="Pfam" id="PF12937">
    <property type="entry name" value="F-box-like"/>
    <property type="match status" value="1"/>
</dbReference>
<evidence type="ECO:0000259" key="2">
    <source>
        <dbReference type="PROSITE" id="PS50181"/>
    </source>
</evidence>
<keyword evidence="3" id="KW-1185">Reference proteome</keyword>
<accession>A0A6P8BHF8</accession>
<feature type="domain" description="F-box" evidence="2">
    <location>
        <begin position="9"/>
        <end position="32"/>
    </location>
</feature>